<dbReference type="Proteomes" id="UP000623129">
    <property type="component" value="Unassembled WGS sequence"/>
</dbReference>
<dbReference type="EMBL" id="SWLB01000014">
    <property type="protein sequence ID" value="KAF3329511.1"/>
    <property type="molecule type" value="Genomic_DNA"/>
</dbReference>
<comment type="caution">
    <text evidence="2">The sequence shown here is derived from an EMBL/GenBank/DDBJ whole genome shotgun (WGS) entry which is preliminary data.</text>
</comment>
<protein>
    <submittedName>
        <fullName evidence="2">Uncharacterized protein</fullName>
    </submittedName>
</protein>
<proteinExistence type="predicted"/>
<feature type="region of interest" description="Disordered" evidence="1">
    <location>
        <begin position="145"/>
        <end position="176"/>
    </location>
</feature>
<evidence type="ECO:0000256" key="1">
    <source>
        <dbReference type="SAM" id="MobiDB-lite"/>
    </source>
</evidence>
<name>A0A833R3W2_9POAL</name>
<sequence>MATPHRPTTLTFQHATTPYWCKPNTDTGRPSRAESFRQSLQNSKERRLHLNLCVFKCGDRRHFMATNEDIAQPLFFCFLCSISRSSLSLARHFLRLSLLSISRAAQFAASLARFLSPSARHDLLRRLNHRVIFSPQCCSVHLSSEPPIHPSQLMPPDAGSESGQQSLPTEDENDDGNVKEVLEATRHNEFMKETFEHETAIENVLTLSPKTDSDIEVNEDEERFEGDELVKVQLVDMQPTKRGLKPQGKCGTILFEVAVCVRERVVDGG</sequence>
<gene>
    <name evidence="2" type="ORF">FCM35_KLT04842</name>
</gene>
<evidence type="ECO:0000313" key="2">
    <source>
        <dbReference type="EMBL" id="KAF3329511.1"/>
    </source>
</evidence>
<organism evidence="2 3">
    <name type="scientific">Carex littledalei</name>
    <dbReference type="NCBI Taxonomy" id="544730"/>
    <lineage>
        <taxon>Eukaryota</taxon>
        <taxon>Viridiplantae</taxon>
        <taxon>Streptophyta</taxon>
        <taxon>Embryophyta</taxon>
        <taxon>Tracheophyta</taxon>
        <taxon>Spermatophyta</taxon>
        <taxon>Magnoliopsida</taxon>
        <taxon>Liliopsida</taxon>
        <taxon>Poales</taxon>
        <taxon>Cyperaceae</taxon>
        <taxon>Cyperoideae</taxon>
        <taxon>Cariceae</taxon>
        <taxon>Carex</taxon>
        <taxon>Carex subgen. Euthyceras</taxon>
    </lineage>
</organism>
<evidence type="ECO:0000313" key="3">
    <source>
        <dbReference type="Proteomes" id="UP000623129"/>
    </source>
</evidence>
<accession>A0A833R3W2</accession>
<dbReference type="AlphaFoldDB" id="A0A833R3W2"/>
<reference evidence="2" key="1">
    <citation type="submission" date="2020-01" db="EMBL/GenBank/DDBJ databases">
        <title>Genome sequence of Kobresia littledalei, the first chromosome-level genome in the family Cyperaceae.</title>
        <authorList>
            <person name="Qu G."/>
        </authorList>
    </citation>
    <scope>NUCLEOTIDE SEQUENCE</scope>
    <source>
        <strain evidence="2">C.B.Clarke</strain>
        <tissue evidence="2">Leaf</tissue>
    </source>
</reference>
<keyword evidence="3" id="KW-1185">Reference proteome</keyword>